<dbReference type="RefSeq" id="WP_394825511.1">
    <property type="nucleotide sequence ID" value="NZ_CP089984.1"/>
</dbReference>
<feature type="compositionally biased region" description="Basic and acidic residues" evidence="1">
    <location>
        <begin position="150"/>
        <end position="160"/>
    </location>
</feature>
<protein>
    <submittedName>
        <fullName evidence="2">Xaa-Pro aminopeptidase</fullName>
    </submittedName>
</protein>
<organism evidence="2 3">
    <name type="scientific">Pendulispora albinea</name>
    <dbReference type="NCBI Taxonomy" id="2741071"/>
    <lineage>
        <taxon>Bacteria</taxon>
        <taxon>Pseudomonadati</taxon>
        <taxon>Myxococcota</taxon>
        <taxon>Myxococcia</taxon>
        <taxon>Myxococcales</taxon>
        <taxon>Sorangiineae</taxon>
        <taxon>Pendulisporaceae</taxon>
        <taxon>Pendulispora</taxon>
    </lineage>
</organism>
<evidence type="ECO:0000313" key="2">
    <source>
        <dbReference type="EMBL" id="WXB15877.1"/>
    </source>
</evidence>
<dbReference type="Proteomes" id="UP001370348">
    <property type="component" value="Chromosome"/>
</dbReference>
<evidence type="ECO:0000313" key="3">
    <source>
        <dbReference type="Proteomes" id="UP001370348"/>
    </source>
</evidence>
<accession>A0ABZ2LYC4</accession>
<sequence>MTGYALGGCAALAIGLSGCRASPRASPGAAQPEAGPKGAALYGAGLFTTGAWDFFMAFSPDQRSVLFGRADDAFEVFDILETRLGPDGHWSPPVKPRFAAHYSNADPHISPDGRRVFFISNRPEGGKPGEAPRPIHDIWVAERDAQGARGARDPWGEARHLPAPVNDGTNDRWSPAVAQNGNLHFGADLGGPGKTDLWVSRWKDGVYQAPENLGDAINGAGLEVEPWIAPDESYLIFAGLRRPDCVGSYDLFFSRRIEGRWEKPRPLTAVNTAASEFNHSVSPDGKWLYFSSGRRHAGPLGERFDAPRDDRTVAGVADGRKGDIYRIPMRELGLDVAPIAGGTR</sequence>
<dbReference type="SUPFAM" id="SSF82171">
    <property type="entry name" value="DPP6 N-terminal domain-like"/>
    <property type="match status" value="1"/>
</dbReference>
<reference evidence="2 3" key="1">
    <citation type="submission" date="2021-12" db="EMBL/GenBank/DDBJ databases">
        <title>Discovery of the Pendulisporaceae a myxobacterial family with distinct sporulation behavior and unique specialized metabolism.</title>
        <authorList>
            <person name="Garcia R."/>
            <person name="Popoff A."/>
            <person name="Bader C.D."/>
            <person name="Loehr J."/>
            <person name="Walesch S."/>
            <person name="Walt C."/>
            <person name="Boldt J."/>
            <person name="Bunk B."/>
            <person name="Haeckl F.J.F.P.J."/>
            <person name="Gunesch A.P."/>
            <person name="Birkelbach J."/>
            <person name="Nuebel U."/>
            <person name="Pietschmann T."/>
            <person name="Bach T."/>
            <person name="Mueller R."/>
        </authorList>
    </citation>
    <scope>NUCLEOTIDE SEQUENCE [LARGE SCALE GENOMIC DNA]</scope>
    <source>
        <strain evidence="2 3">MSr11954</strain>
    </source>
</reference>
<proteinExistence type="predicted"/>
<dbReference type="GO" id="GO:0004177">
    <property type="term" value="F:aminopeptidase activity"/>
    <property type="evidence" value="ECO:0007669"/>
    <property type="project" value="UniProtKB-KW"/>
</dbReference>
<dbReference type="Pfam" id="PF07676">
    <property type="entry name" value="PD40"/>
    <property type="match status" value="2"/>
</dbReference>
<evidence type="ECO:0000256" key="1">
    <source>
        <dbReference type="SAM" id="MobiDB-lite"/>
    </source>
</evidence>
<dbReference type="InterPro" id="IPR011659">
    <property type="entry name" value="WD40"/>
</dbReference>
<dbReference type="EMBL" id="CP089984">
    <property type="protein sequence ID" value="WXB15877.1"/>
    <property type="molecule type" value="Genomic_DNA"/>
</dbReference>
<dbReference type="Gene3D" id="2.120.10.30">
    <property type="entry name" value="TolB, C-terminal domain"/>
    <property type="match status" value="1"/>
</dbReference>
<keyword evidence="2" id="KW-0378">Hydrolase</keyword>
<keyword evidence="2" id="KW-0645">Protease</keyword>
<keyword evidence="2" id="KW-0031">Aminopeptidase</keyword>
<dbReference type="InterPro" id="IPR011042">
    <property type="entry name" value="6-blade_b-propeller_TolB-like"/>
</dbReference>
<name>A0ABZ2LYC4_9BACT</name>
<gene>
    <name evidence="2" type="ORF">LZC94_01105</name>
</gene>
<feature type="region of interest" description="Disordered" evidence="1">
    <location>
        <begin position="150"/>
        <end position="171"/>
    </location>
</feature>
<keyword evidence="3" id="KW-1185">Reference proteome</keyword>